<dbReference type="InterPro" id="IPR051032">
    <property type="entry name" value="AP2/ERF_TF_ERF_subfamily"/>
</dbReference>
<organism evidence="10 11">
    <name type="scientific">Stylosanthes scabra</name>
    <dbReference type="NCBI Taxonomy" id="79078"/>
    <lineage>
        <taxon>Eukaryota</taxon>
        <taxon>Viridiplantae</taxon>
        <taxon>Streptophyta</taxon>
        <taxon>Embryophyta</taxon>
        <taxon>Tracheophyta</taxon>
        <taxon>Spermatophyta</taxon>
        <taxon>Magnoliopsida</taxon>
        <taxon>eudicotyledons</taxon>
        <taxon>Gunneridae</taxon>
        <taxon>Pentapetalae</taxon>
        <taxon>rosids</taxon>
        <taxon>fabids</taxon>
        <taxon>Fabales</taxon>
        <taxon>Fabaceae</taxon>
        <taxon>Papilionoideae</taxon>
        <taxon>50 kb inversion clade</taxon>
        <taxon>dalbergioids sensu lato</taxon>
        <taxon>Dalbergieae</taxon>
        <taxon>Pterocarpus clade</taxon>
        <taxon>Stylosanthes</taxon>
    </lineage>
</organism>
<comment type="caution">
    <text evidence="10">The sequence shown here is derived from an EMBL/GenBank/DDBJ whole genome shotgun (WGS) entry which is preliminary data.</text>
</comment>
<feature type="domain" description="AP2/ERF" evidence="9">
    <location>
        <begin position="15"/>
        <end position="71"/>
    </location>
</feature>
<dbReference type="Pfam" id="PF00847">
    <property type="entry name" value="AP2"/>
    <property type="match status" value="1"/>
</dbReference>
<dbReference type="PANTHER" id="PTHR31985:SF242">
    <property type="entry name" value="OS02G0676800 PROTEIN"/>
    <property type="match status" value="1"/>
</dbReference>
<evidence type="ECO:0000259" key="9">
    <source>
        <dbReference type="PROSITE" id="PS51032"/>
    </source>
</evidence>
<feature type="compositionally biased region" description="Low complexity" evidence="8">
    <location>
        <begin position="108"/>
        <end position="134"/>
    </location>
</feature>
<evidence type="ECO:0000256" key="2">
    <source>
        <dbReference type="ARBA" id="ARBA00023015"/>
    </source>
</evidence>
<dbReference type="EMBL" id="JASCZI010181285">
    <property type="protein sequence ID" value="MED6181003.1"/>
    <property type="molecule type" value="Genomic_DNA"/>
</dbReference>
<dbReference type="PROSITE" id="PS51032">
    <property type="entry name" value="AP2_ERF"/>
    <property type="match status" value="1"/>
</dbReference>
<dbReference type="CDD" id="cd00018">
    <property type="entry name" value="AP2"/>
    <property type="match status" value="1"/>
</dbReference>
<comment type="subcellular location">
    <subcellularLocation>
        <location evidence="1">Nucleus</location>
    </subcellularLocation>
</comment>
<dbReference type="Proteomes" id="UP001341840">
    <property type="component" value="Unassembled WGS sequence"/>
</dbReference>
<keyword evidence="2" id="KW-0805">Transcription regulation</keyword>
<keyword evidence="11" id="KW-1185">Reference proteome</keyword>
<proteinExistence type="inferred from homology"/>
<dbReference type="PANTHER" id="PTHR31985">
    <property type="entry name" value="ETHYLENE-RESPONSIVE TRANSCRIPTION FACTOR ERF042-RELATED"/>
    <property type="match status" value="1"/>
</dbReference>
<evidence type="ECO:0000256" key="8">
    <source>
        <dbReference type="SAM" id="MobiDB-lite"/>
    </source>
</evidence>
<accession>A0ABU6W7R8</accession>
<evidence type="ECO:0000256" key="5">
    <source>
        <dbReference type="ARBA" id="ARBA00023163"/>
    </source>
</evidence>
<dbReference type="InterPro" id="IPR001471">
    <property type="entry name" value="AP2/ERF_dom"/>
</dbReference>
<name>A0ABU6W7R8_9FABA</name>
<evidence type="ECO:0000256" key="6">
    <source>
        <dbReference type="ARBA" id="ARBA00023242"/>
    </source>
</evidence>
<dbReference type="Gene3D" id="3.30.730.10">
    <property type="entry name" value="AP2/ERF domain"/>
    <property type="match status" value="1"/>
</dbReference>
<evidence type="ECO:0000256" key="3">
    <source>
        <dbReference type="ARBA" id="ARBA00023125"/>
    </source>
</evidence>
<protein>
    <recommendedName>
        <fullName evidence="9">AP2/ERF domain-containing protein</fullName>
    </recommendedName>
</protein>
<comment type="similarity">
    <text evidence="7">Belongs to the AP2/ERF transcription factor family. ERF subfamily.</text>
</comment>
<evidence type="ECO:0000256" key="4">
    <source>
        <dbReference type="ARBA" id="ARBA00023159"/>
    </source>
</evidence>
<evidence type="ECO:0000256" key="1">
    <source>
        <dbReference type="ARBA" id="ARBA00004123"/>
    </source>
</evidence>
<dbReference type="SMART" id="SM00380">
    <property type="entry name" value="AP2"/>
    <property type="match status" value="1"/>
</dbReference>
<gene>
    <name evidence="10" type="ORF">PIB30_015475</name>
</gene>
<dbReference type="InterPro" id="IPR016177">
    <property type="entry name" value="DNA-bd_dom_sf"/>
</dbReference>
<keyword evidence="4" id="KW-0010">Activator</keyword>
<keyword evidence="6" id="KW-0539">Nucleus</keyword>
<feature type="region of interest" description="Disordered" evidence="8">
    <location>
        <begin position="108"/>
        <end position="140"/>
    </location>
</feature>
<keyword evidence="3" id="KW-0238">DNA-binding</keyword>
<reference evidence="10 11" key="1">
    <citation type="journal article" date="2023" name="Plants (Basel)">
        <title>Bridging the Gap: Combining Genomics and Transcriptomics Approaches to Understand Stylosanthes scabra, an Orphan Legume from the Brazilian Caatinga.</title>
        <authorList>
            <person name="Ferreira-Neto J.R.C."/>
            <person name="da Silva M.D."/>
            <person name="Binneck E."/>
            <person name="de Melo N.F."/>
            <person name="da Silva R.H."/>
            <person name="de Melo A.L.T.M."/>
            <person name="Pandolfi V."/>
            <person name="Bustamante F.O."/>
            <person name="Brasileiro-Vidal A.C."/>
            <person name="Benko-Iseppon A.M."/>
        </authorList>
    </citation>
    <scope>NUCLEOTIDE SEQUENCE [LARGE SCALE GENOMIC DNA]</scope>
    <source>
        <tissue evidence="10">Leaves</tissue>
    </source>
</reference>
<evidence type="ECO:0000256" key="7">
    <source>
        <dbReference type="ARBA" id="ARBA00024343"/>
    </source>
</evidence>
<dbReference type="SUPFAM" id="SSF54171">
    <property type="entry name" value="DNA-binding domain"/>
    <property type="match status" value="1"/>
</dbReference>
<sequence length="194" mass="20663">MAAASSSSSSKKDSLFRGIRCRGGKWVSEIREPRKTTRIWLGTFLKPEMAAAAYDVAALALKGAEATLNFPTMVGKYPVPASSSAADIRSAATAAAQLIMAELASPSNNNNAVVQPNNSDSEKNNINNNSNNDSAAAPLGDEPFEFLDEEAIFSLPSLLVDMAEGMLLSPPRMSLSSPDSPPENYFGGDNLWNY</sequence>
<keyword evidence="5" id="KW-0804">Transcription</keyword>
<dbReference type="InterPro" id="IPR036955">
    <property type="entry name" value="AP2/ERF_dom_sf"/>
</dbReference>
<evidence type="ECO:0000313" key="11">
    <source>
        <dbReference type="Proteomes" id="UP001341840"/>
    </source>
</evidence>
<evidence type="ECO:0000313" key="10">
    <source>
        <dbReference type="EMBL" id="MED6181003.1"/>
    </source>
</evidence>